<dbReference type="VEuPathDB" id="VectorBase:GAUT031242"/>
<protein>
    <submittedName>
        <fullName evidence="2">Uncharacterized protein</fullName>
    </submittedName>
</protein>
<keyword evidence="1" id="KW-1133">Transmembrane helix</keyword>
<evidence type="ECO:0000256" key="1">
    <source>
        <dbReference type="SAM" id="Phobius"/>
    </source>
</evidence>
<keyword evidence="3" id="KW-1185">Reference proteome</keyword>
<sequence>MFITKTLHCTQVLIKKCPSIQLTSARYYAPTKRSRYNQEIGYEPIITPNTRAKLKRLLLTTTLLSIHMIRVMSNVNASRITHIMNMIAFFAQGPMLSVYLPFKFSMKKYFKYEGVCSTERLKSKQLLNIYSNSTNGSKRVIKAPYSYFLAAFDKALTHILILENE</sequence>
<proteinExistence type="predicted"/>
<feature type="transmembrane region" description="Helical" evidence="1">
    <location>
        <begin position="83"/>
        <end position="102"/>
    </location>
</feature>
<dbReference type="Proteomes" id="UP000078200">
    <property type="component" value="Unassembled WGS sequence"/>
</dbReference>
<accession>A0A1A9VAP2</accession>
<keyword evidence="1" id="KW-0812">Transmembrane</keyword>
<evidence type="ECO:0000313" key="2">
    <source>
        <dbReference type="EnsemblMetazoa" id="GAUT031242-PA"/>
    </source>
</evidence>
<reference evidence="2" key="1">
    <citation type="submission" date="2020-05" db="UniProtKB">
        <authorList>
            <consortium name="EnsemblMetazoa"/>
        </authorList>
    </citation>
    <scope>IDENTIFICATION</scope>
    <source>
        <strain evidence="2">TTRI</strain>
    </source>
</reference>
<dbReference type="AlphaFoldDB" id="A0A1A9VAP2"/>
<organism evidence="2 3">
    <name type="scientific">Glossina austeni</name>
    <name type="common">Savannah tsetse fly</name>
    <dbReference type="NCBI Taxonomy" id="7395"/>
    <lineage>
        <taxon>Eukaryota</taxon>
        <taxon>Metazoa</taxon>
        <taxon>Ecdysozoa</taxon>
        <taxon>Arthropoda</taxon>
        <taxon>Hexapoda</taxon>
        <taxon>Insecta</taxon>
        <taxon>Pterygota</taxon>
        <taxon>Neoptera</taxon>
        <taxon>Endopterygota</taxon>
        <taxon>Diptera</taxon>
        <taxon>Brachycera</taxon>
        <taxon>Muscomorpha</taxon>
        <taxon>Hippoboscoidea</taxon>
        <taxon>Glossinidae</taxon>
        <taxon>Glossina</taxon>
    </lineage>
</organism>
<dbReference type="EnsemblMetazoa" id="GAUT031242-RA">
    <property type="protein sequence ID" value="GAUT031242-PA"/>
    <property type="gene ID" value="GAUT031242"/>
</dbReference>
<name>A0A1A9VAP2_GLOAU</name>
<evidence type="ECO:0000313" key="3">
    <source>
        <dbReference type="Proteomes" id="UP000078200"/>
    </source>
</evidence>
<keyword evidence="1" id="KW-0472">Membrane</keyword>